<dbReference type="Pfam" id="PF00069">
    <property type="entry name" value="Pkinase"/>
    <property type="match status" value="1"/>
</dbReference>
<keyword evidence="6" id="KW-0418">Kinase</keyword>
<evidence type="ECO:0000256" key="3">
    <source>
        <dbReference type="ARBA" id="ARBA00022527"/>
    </source>
</evidence>
<dbReference type="GO" id="GO:0000307">
    <property type="term" value="C:cyclin-dependent protein kinase holoenzyme complex"/>
    <property type="evidence" value="ECO:0007669"/>
    <property type="project" value="TreeGrafter"/>
</dbReference>
<keyword evidence="10" id="KW-0812">Transmembrane</keyword>
<keyword evidence="13" id="KW-1185">Reference proteome</keyword>
<evidence type="ECO:0000256" key="7">
    <source>
        <dbReference type="ARBA" id="ARBA00022840"/>
    </source>
</evidence>
<proteinExistence type="inferred from homology"/>
<evidence type="ECO:0000256" key="2">
    <source>
        <dbReference type="ARBA" id="ARBA00012425"/>
    </source>
</evidence>
<evidence type="ECO:0000313" key="12">
    <source>
        <dbReference type="EMBL" id="VVC26993.1"/>
    </source>
</evidence>
<dbReference type="GO" id="GO:0000082">
    <property type="term" value="P:G1/S transition of mitotic cell cycle"/>
    <property type="evidence" value="ECO:0007669"/>
    <property type="project" value="TreeGrafter"/>
</dbReference>
<dbReference type="GO" id="GO:0010389">
    <property type="term" value="P:regulation of G2/M transition of mitotic cell cycle"/>
    <property type="evidence" value="ECO:0007669"/>
    <property type="project" value="TreeGrafter"/>
</dbReference>
<dbReference type="InterPro" id="IPR011009">
    <property type="entry name" value="Kinase-like_dom_sf"/>
</dbReference>
<dbReference type="GO" id="GO:0005634">
    <property type="term" value="C:nucleus"/>
    <property type="evidence" value="ECO:0007669"/>
    <property type="project" value="TreeGrafter"/>
</dbReference>
<keyword evidence="4" id="KW-0808">Transferase</keyword>
<dbReference type="Gene3D" id="3.30.200.20">
    <property type="entry name" value="Phosphorylase Kinase, domain 1"/>
    <property type="match status" value="1"/>
</dbReference>
<dbReference type="SUPFAM" id="SSF56112">
    <property type="entry name" value="Protein kinase-like (PK-like)"/>
    <property type="match status" value="1"/>
</dbReference>
<dbReference type="Proteomes" id="UP000325440">
    <property type="component" value="Unassembled WGS sequence"/>
</dbReference>
<dbReference type="EMBL" id="CABPRJ010000056">
    <property type="protein sequence ID" value="VVC26993.1"/>
    <property type="molecule type" value="Genomic_DNA"/>
</dbReference>
<protein>
    <recommendedName>
        <fullName evidence="2">cyclin-dependent kinase</fullName>
        <ecNumber evidence="2">2.7.11.22</ecNumber>
    </recommendedName>
</protein>
<sequence length="153" mass="17495">MKNSIRLEMVLPTWSMSSVMNNHIGIFFFEGAYGTVYKGRDLVNKGKFVAMKKIKIPLAQDGVPMTTLREIALLKQLDQQEHPNIVKLLDVVHGPRLYNERCMTLYLVFEHIEQDLATYMARCPKPGMSSEIVKVSSMIFIINVGINYIVILF</sequence>
<dbReference type="PANTHER" id="PTHR24056:SF472">
    <property type="entry name" value="CYCLIN-DEPENDENT KINASE 4, ISOFORM A"/>
    <property type="match status" value="1"/>
</dbReference>
<reference evidence="12 13" key="1">
    <citation type="submission" date="2019-08" db="EMBL/GenBank/DDBJ databases">
        <authorList>
            <person name="Alioto T."/>
            <person name="Alioto T."/>
            <person name="Gomez Garrido J."/>
        </authorList>
    </citation>
    <scope>NUCLEOTIDE SEQUENCE [LARGE SCALE GENOMIC DNA]</scope>
</reference>
<comment type="similarity">
    <text evidence="1">Belongs to the protein kinase superfamily. CMGC Ser/Thr protein kinase family. CDC2/CDKX subfamily.</text>
</comment>
<evidence type="ECO:0000256" key="6">
    <source>
        <dbReference type="ARBA" id="ARBA00022777"/>
    </source>
</evidence>
<keyword evidence="10" id="KW-0472">Membrane</keyword>
<dbReference type="InterPro" id="IPR050108">
    <property type="entry name" value="CDK"/>
</dbReference>
<dbReference type="InterPro" id="IPR000719">
    <property type="entry name" value="Prot_kinase_dom"/>
</dbReference>
<evidence type="ECO:0000256" key="1">
    <source>
        <dbReference type="ARBA" id="ARBA00006485"/>
    </source>
</evidence>
<keyword evidence="7" id="KW-0067">ATP-binding</keyword>
<comment type="catalytic activity">
    <reaction evidence="9">
        <text>L-seryl-[protein] + ATP = O-phospho-L-seryl-[protein] + ADP + H(+)</text>
        <dbReference type="Rhea" id="RHEA:17989"/>
        <dbReference type="Rhea" id="RHEA-COMP:9863"/>
        <dbReference type="Rhea" id="RHEA-COMP:11604"/>
        <dbReference type="ChEBI" id="CHEBI:15378"/>
        <dbReference type="ChEBI" id="CHEBI:29999"/>
        <dbReference type="ChEBI" id="CHEBI:30616"/>
        <dbReference type="ChEBI" id="CHEBI:83421"/>
        <dbReference type="ChEBI" id="CHEBI:456216"/>
        <dbReference type="EC" id="2.7.11.22"/>
    </reaction>
</comment>
<dbReference type="OrthoDB" id="1732493at2759"/>
<evidence type="ECO:0000256" key="8">
    <source>
        <dbReference type="ARBA" id="ARBA00047811"/>
    </source>
</evidence>
<evidence type="ECO:0000256" key="4">
    <source>
        <dbReference type="ARBA" id="ARBA00022679"/>
    </source>
</evidence>
<dbReference type="GO" id="GO:0004693">
    <property type="term" value="F:cyclin-dependent protein serine/threonine kinase activity"/>
    <property type="evidence" value="ECO:0007669"/>
    <property type="project" value="UniProtKB-EC"/>
</dbReference>
<evidence type="ECO:0000259" key="11">
    <source>
        <dbReference type="PROSITE" id="PS50011"/>
    </source>
</evidence>
<comment type="catalytic activity">
    <reaction evidence="8">
        <text>L-threonyl-[protein] + ATP = O-phospho-L-threonyl-[protein] + ADP + H(+)</text>
        <dbReference type="Rhea" id="RHEA:46608"/>
        <dbReference type="Rhea" id="RHEA-COMP:11060"/>
        <dbReference type="Rhea" id="RHEA-COMP:11605"/>
        <dbReference type="ChEBI" id="CHEBI:15378"/>
        <dbReference type="ChEBI" id="CHEBI:30013"/>
        <dbReference type="ChEBI" id="CHEBI:30616"/>
        <dbReference type="ChEBI" id="CHEBI:61977"/>
        <dbReference type="ChEBI" id="CHEBI:456216"/>
        <dbReference type="EC" id="2.7.11.22"/>
    </reaction>
</comment>
<dbReference type="AlphaFoldDB" id="A0A5E4M4P2"/>
<dbReference type="GO" id="GO:0030332">
    <property type="term" value="F:cyclin binding"/>
    <property type="evidence" value="ECO:0007669"/>
    <property type="project" value="TreeGrafter"/>
</dbReference>
<dbReference type="EC" id="2.7.11.22" evidence="2"/>
<dbReference type="PANTHER" id="PTHR24056">
    <property type="entry name" value="CELL DIVISION PROTEIN KINASE"/>
    <property type="match status" value="1"/>
</dbReference>
<dbReference type="GO" id="GO:0010468">
    <property type="term" value="P:regulation of gene expression"/>
    <property type="evidence" value="ECO:0007669"/>
    <property type="project" value="TreeGrafter"/>
</dbReference>
<keyword evidence="5" id="KW-0547">Nucleotide-binding</keyword>
<dbReference type="PROSITE" id="PS50011">
    <property type="entry name" value="PROTEIN_KINASE_DOM"/>
    <property type="match status" value="1"/>
</dbReference>
<dbReference type="GO" id="GO:0005737">
    <property type="term" value="C:cytoplasm"/>
    <property type="evidence" value="ECO:0007669"/>
    <property type="project" value="TreeGrafter"/>
</dbReference>
<feature type="domain" description="Protein kinase" evidence="11">
    <location>
        <begin position="22"/>
        <end position="153"/>
    </location>
</feature>
<organism evidence="12 13">
    <name type="scientific">Cinara cedri</name>
    <dbReference type="NCBI Taxonomy" id="506608"/>
    <lineage>
        <taxon>Eukaryota</taxon>
        <taxon>Metazoa</taxon>
        <taxon>Ecdysozoa</taxon>
        <taxon>Arthropoda</taxon>
        <taxon>Hexapoda</taxon>
        <taxon>Insecta</taxon>
        <taxon>Pterygota</taxon>
        <taxon>Neoptera</taxon>
        <taxon>Paraneoptera</taxon>
        <taxon>Hemiptera</taxon>
        <taxon>Sternorrhyncha</taxon>
        <taxon>Aphidomorpha</taxon>
        <taxon>Aphidoidea</taxon>
        <taxon>Aphididae</taxon>
        <taxon>Lachninae</taxon>
        <taxon>Cinara</taxon>
    </lineage>
</organism>
<evidence type="ECO:0000256" key="9">
    <source>
        <dbReference type="ARBA" id="ARBA00048367"/>
    </source>
</evidence>
<dbReference type="GO" id="GO:0007165">
    <property type="term" value="P:signal transduction"/>
    <property type="evidence" value="ECO:0007669"/>
    <property type="project" value="TreeGrafter"/>
</dbReference>
<name>A0A5E4M4P2_9HEMI</name>
<dbReference type="GO" id="GO:0005524">
    <property type="term" value="F:ATP binding"/>
    <property type="evidence" value="ECO:0007669"/>
    <property type="project" value="UniProtKB-KW"/>
</dbReference>
<evidence type="ECO:0000256" key="10">
    <source>
        <dbReference type="SAM" id="Phobius"/>
    </source>
</evidence>
<evidence type="ECO:0000313" key="13">
    <source>
        <dbReference type="Proteomes" id="UP000325440"/>
    </source>
</evidence>
<gene>
    <name evidence="12" type="ORF">CINCED_3A007111</name>
</gene>
<keyword evidence="3" id="KW-0723">Serine/threonine-protein kinase</keyword>
<accession>A0A5E4M4P2</accession>
<dbReference type="FunFam" id="3.30.200.20:FF:000124">
    <property type="entry name" value="Cyclin-dependent kinase 4"/>
    <property type="match status" value="1"/>
</dbReference>
<keyword evidence="10" id="KW-1133">Transmembrane helix</keyword>
<evidence type="ECO:0000256" key="5">
    <source>
        <dbReference type="ARBA" id="ARBA00022741"/>
    </source>
</evidence>
<feature type="transmembrane region" description="Helical" evidence="10">
    <location>
        <begin position="132"/>
        <end position="151"/>
    </location>
</feature>